<reference evidence="3 4" key="1">
    <citation type="submission" date="2016-08" db="EMBL/GenBank/DDBJ databases">
        <authorList>
            <consortium name="Lentinula edodes genome sequencing consortium"/>
            <person name="Sakamoto Y."/>
            <person name="Nakade K."/>
            <person name="Sato S."/>
            <person name="Yoshida Y."/>
            <person name="Miyazaki K."/>
            <person name="Natsume S."/>
            <person name="Konno N."/>
        </authorList>
    </citation>
    <scope>NUCLEOTIDE SEQUENCE [LARGE SCALE GENOMIC DNA]</scope>
    <source>
        <strain evidence="3 4">NBRC 111202</strain>
    </source>
</reference>
<protein>
    <submittedName>
        <fullName evidence="3">Protein</fullName>
    </submittedName>
</protein>
<evidence type="ECO:0000256" key="1">
    <source>
        <dbReference type="SAM" id="MobiDB-lite"/>
    </source>
</evidence>
<keyword evidence="4" id="KW-1185">Reference proteome</keyword>
<feature type="domain" description="Fungal-type protein kinase" evidence="2">
    <location>
        <begin position="8"/>
        <end position="199"/>
    </location>
</feature>
<dbReference type="STRING" id="5353.A0A1Q3DZQ4"/>
<reference evidence="3 4" key="2">
    <citation type="submission" date="2017-02" db="EMBL/GenBank/DDBJ databases">
        <title>A genome survey and senescence transcriptome analysis in Lentinula edodes.</title>
        <authorList>
            <person name="Sakamoto Y."/>
            <person name="Nakade K."/>
            <person name="Sato S."/>
            <person name="Yoshida Y."/>
            <person name="Miyazaki K."/>
            <person name="Natsume S."/>
            <person name="Konno N."/>
        </authorList>
    </citation>
    <scope>NUCLEOTIDE SEQUENCE [LARGE SCALE GENOMIC DNA]</scope>
    <source>
        <strain evidence="3 4">NBRC 111202</strain>
    </source>
</reference>
<organism evidence="3 4">
    <name type="scientific">Lentinula edodes</name>
    <name type="common">Shiitake mushroom</name>
    <name type="synonym">Lentinus edodes</name>
    <dbReference type="NCBI Taxonomy" id="5353"/>
    <lineage>
        <taxon>Eukaryota</taxon>
        <taxon>Fungi</taxon>
        <taxon>Dikarya</taxon>
        <taxon>Basidiomycota</taxon>
        <taxon>Agaricomycotina</taxon>
        <taxon>Agaricomycetes</taxon>
        <taxon>Agaricomycetidae</taxon>
        <taxon>Agaricales</taxon>
        <taxon>Marasmiineae</taxon>
        <taxon>Omphalotaceae</taxon>
        <taxon>Lentinula</taxon>
    </lineage>
</organism>
<dbReference type="EMBL" id="BDGU01000031">
    <property type="protein sequence ID" value="GAW00472.1"/>
    <property type="molecule type" value="Genomic_DNA"/>
</dbReference>
<evidence type="ECO:0000313" key="3">
    <source>
        <dbReference type="EMBL" id="GAW00472.1"/>
    </source>
</evidence>
<accession>A0A1Q3DZQ4</accession>
<sequence>MEDAENIKKDPSRFYTWYNVAGPAEDEKRDESSREHHNKNVAQIVYNLQQIMSLDPCRRFTFGMSMRDRELRLWFAFRGFVLTTNPCDFLKDHARLVHLFISFVFSSRTDFSWDPTITCTDPAFNPSDPRKRRVYSIEVRNDQGEVRWFETIRILANYAADSTVSSATRVRLVRDEQGVQYVLKDVWLHMDRLPEHEIRAQILADAFKYCGAADQATLKRHLLTPHVCGKVFVNDGVDTTDGMMYQELPAISSDSIFTLKLGKISNPLRQSRDPASASETHPGSLREITTSRKSQMRKSAIQTPRLPS</sequence>
<name>A0A1Q3DZQ4_LENED</name>
<feature type="region of interest" description="Disordered" evidence="1">
    <location>
        <begin position="268"/>
        <end position="308"/>
    </location>
</feature>
<dbReference type="Pfam" id="PF17667">
    <property type="entry name" value="Pkinase_fungal"/>
    <property type="match status" value="1"/>
</dbReference>
<evidence type="ECO:0000259" key="2">
    <source>
        <dbReference type="Pfam" id="PF17667"/>
    </source>
</evidence>
<dbReference type="AlphaFoldDB" id="A0A1Q3DZQ4"/>
<comment type="caution">
    <text evidence="3">The sequence shown here is derived from an EMBL/GenBank/DDBJ whole genome shotgun (WGS) entry which is preliminary data.</text>
</comment>
<dbReference type="Proteomes" id="UP000188533">
    <property type="component" value="Unassembled WGS sequence"/>
</dbReference>
<evidence type="ECO:0000313" key="4">
    <source>
        <dbReference type="Proteomes" id="UP000188533"/>
    </source>
</evidence>
<feature type="compositionally biased region" description="Polar residues" evidence="1">
    <location>
        <begin position="277"/>
        <end position="293"/>
    </location>
</feature>
<proteinExistence type="predicted"/>
<dbReference type="InterPro" id="IPR040976">
    <property type="entry name" value="Pkinase_fungal"/>
</dbReference>
<gene>
    <name evidence="3" type="ORF">LENED_001995</name>
</gene>